<dbReference type="Pfam" id="PF13181">
    <property type="entry name" value="TPR_8"/>
    <property type="match status" value="1"/>
</dbReference>
<dbReference type="SUPFAM" id="SSF48452">
    <property type="entry name" value="TPR-like"/>
    <property type="match status" value="1"/>
</dbReference>
<keyword evidence="2" id="KW-0732">Signal</keyword>
<feature type="signal peptide" evidence="2">
    <location>
        <begin position="1"/>
        <end position="19"/>
    </location>
</feature>
<evidence type="ECO:0000256" key="2">
    <source>
        <dbReference type="SAM" id="SignalP"/>
    </source>
</evidence>
<dbReference type="Gene3D" id="1.25.40.10">
    <property type="entry name" value="Tetratricopeptide repeat domain"/>
    <property type="match status" value="2"/>
</dbReference>
<dbReference type="InterPro" id="IPR019734">
    <property type="entry name" value="TPR_rpt"/>
</dbReference>
<evidence type="ECO:0000313" key="4">
    <source>
        <dbReference type="Proteomes" id="UP001171916"/>
    </source>
</evidence>
<keyword evidence="4" id="KW-1185">Reference proteome</keyword>
<dbReference type="EMBL" id="JAUEPH010000008">
    <property type="protein sequence ID" value="MDN3205766.1"/>
    <property type="molecule type" value="Genomic_DNA"/>
</dbReference>
<comment type="caution">
    <text evidence="3">The sequence shown here is derived from an EMBL/GenBank/DDBJ whole genome shotgun (WGS) entry which is preliminary data.</text>
</comment>
<name>A0ABT7YGY9_9BACT</name>
<evidence type="ECO:0000256" key="1">
    <source>
        <dbReference type="PROSITE-ProRule" id="PRU00339"/>
    </source>
</evidence>
<dbReference type="RefSeq" id="WP_290002635.1">
    <property type="nucleotide sequence ID" value="NZ_JAUEPH010000008.1"/>
</dbReference>
<organism evidence="3 4">
    <name type="scientific">Algoriphagus sediminis</name>
    <dbReference type="NCBI Taxonomy" id="3057113"/>
    <lineage>
        <taxon>Bacteria</taxon>
        <taxon>Pseudomonadati</taxon>
        <taxon>Bacteroidota</taxon>
        <taxon>Cytophagia</taxon>
        <taxon>Cytophagales</taxon>
        <taxon>Cyclobacteriaceae</taxon>
        <taxon>Algoriphagus</taxon>
    </lineage>
</organism>
<dbReference type="Proteomes" id="UP001171916">
    <property type="component" value="Unassembled WGS sequence"/>
</dbReference>
<proteinExistence type="predicted"/>
<dbReference type="SMART" id="SM00028">
    <property type="entry name" value="TPR"/>
    <property type="match status" value="1"/>
</dbReference>
<dbReference type="PROSITE" id="PS50005">
    <property type="entry name" value="TPR"/>
    <property type="match status" value="1"/>
</dbReference>
<reference evidence="3" key="1">
    <citation type="submission" date="2023-06" db="EMBL/GenBank/DDBJ databases">
        <title>Robiginitalea aurantiacus sp. nov. and Algoriphagus sediminis sp. nov., isolated from coastal sediment.</title>
        <authorList>
            <person name="Zhou Z.Y."/>
            <person name="An J."/>
            <person name="Jia Y.W."/>
            <person name="Du Z.J."/>
        </authorList>
    </citation>
    <scope>NUCLEOTIDE SEQUENCE</scope>
    <source>
        <strain evidence="3">C2-7</strain>
    </source>
</reference>
<feature type="repeat" description="TPR" evidence="1">
    <location>
        <begin position="193"/>
        <end position="226"/>
    </location>
</feature>
<keyword evidence="1" id="KW-0802">TPR repeat</keyword>
<protein>
    <submittedName>
        <fullName evidence="3">Tetratricopeptide repeat protein</fullName>
    </submittedName>
</protein>
<accession>A0ABT7YGY9</accession>
<evidence type="ECO:0000313" key="3">
    <source>
        <dbReference type="EMBL" id="MDN3205766.1"/>
    </source>
</evidence>
<gene>
    <name evidence="3" type="ORF">QVH07_16515</name>
</gene>
<dbReference type="InterPro" id="IPR011990">
    <property type="entry name" value="TPR-like_helical_dom_sf"/>
</dbReference>
<sequence length="238" mass="26568">MKRLFILVLLMGASFMLKAQEADSLANVPKLDKRTLDALNASDLEIYQLSLRYNDLVIAKSKLYELITRNPNNLQYAELLSSMYFELGQSSSAALVAIDILENNDQNLVALEIAAYSLESLGALDRALPHFESLHLLTGDNFPLYKTAFLQYSLKRYAEALNSTNMLIKNAKPDEKIGFPKSATETQEVSMKAAALNLKGMIYMDQGSKEEAKVAFQEAIQLDAEFETAKENLKNANQ</sequence>
<feature type="chain" id="PRO_5045880546" evidence="2">
    <location>
        <begin position="20"/>
        <end position="238"/>
    </location>
</feature>